<evidence type="ECO:0000256" key="4">
    <source>
        <dbReference type="ARBA" id="ARBA00022801"/>
    </source>
</evidence>
<dbReference type="Gene3D" id="2.40.70.10">
    <property type="entry name" value="Acid Proteases"/>
    <property type="match status" value="2"/>
</dbReference>
<dbReference type="GO" id="GO:0006508">
    <property type="term" value="P:proteolysis"/>
    <property type="evidence" value="ECO:0007669"/>
    <property type="project" value="UniProtKB-KW"/>
</dbReference>
<dbReference type="EMBL" id="PQIB02000001">
    <property type="protein sequence ID" value="RLN42454.1"/>
    <property type="molecule type" value="Genomic_DNA"/>
</dbReference>
<proteinExistence type="inferred from homology"/>
<evidence type="ECO:0000256" key="2">
    <source>
        <dbReference type="ARBA" id="ARBA00022670"/>
    </source>
</evidence>
<dbReference type="Proteomes" id="UP000275267">
    <property type="component" value="Unassembled WGS sequence"/>
</dbReference>
<accession>A0A3L6TUE5</accession>
<reference evidence="9" key="1">
    <citation type="journal article" date="2019" name="Nat. Commun.">
        <title>The genome of broomcorn millet.</title>
        <authorList>
            <person name="Zou C."/>
            <person name="Miki D."/>
            <person name="Li D."/>
            <person name="Tang Q."/>
            <person name="Xiao L."/>
            <person name="Rajput S."/>
            <person name="Deng P."/>
            <person name="Jia W."/>
            <person name="Huang R."/>
            <person name="Zhang M."/>
            <person name="Sun Y."/>
            <person name="Hu J."/>
            <person name="Fu X."/>
            <person name="Schnable P.S."/>
            <person name="Li F."/>
            <person name="Zhang H."/>
            <person name="Feng B."/>
            <person name="Zhu X."/>
            <person name="Liu R."/>
            <person name="Schnable J.C."/>
            <person name="Zhu J.-K."/>
            <person name="Zhang H."/>
        </authorList>
    </citation>
    <scope>NUCLEOTIDE SEQUENCE [LARGE SCALE GENOMIC DNA]</scope>
</reference>
<evidence type="ECO:0000256" key="5">
    <source>
        <dbReference type="ARBA" id="ARBA00023180"/>
    </source>
</evidence>
<feature type="region of interest" description="Disordered" evidence="6">
    <location>
        <begin position="185"/>
        <end position="296"/>
    </location>
</feature>
<keyword evidence="5" id="KW-0325">Glycoprotein</keyword>
<feature type="compositionally biased region" description="Low complexity" evidence="6">
    <location>
        <begin position="199"/>
        <end position="220"/>
    </location>
</feature>
<organism evidence="8 9">
    <name type="scientific">Panicum miliaceum</name>
    <name type="common">Proso millet</name>
    <name type="synonym">Broomcorn millet</name>
    <dbReference type="NCBI Taxonomy" id="4540"/>
    <lineage>
        <taxon>Eukaryota</taxon>
        <taxon>Viridiplantae</taxon>
        <taxon>Streptophyta</taxon>
        <taxon>Embryophyta</taxon>
        <taxon>Tracheophyta</taxon>
        <taxon>Spermatophyta</taxon>
        <taxon>Magnoliopsida</taxon>
        <taxon>Liliopsida</taxon>
        <taxon>Poales</taxon>
        <taxon>Poaceae</taxon>
        <taxon>PACMAD clade</taxon>
        <taxon>Panicoideae</taxon>
        <taxon>Panicodae</taxon>
        <taxon>Paniceae</taxon>
        <taxon>Panicinae</taxon>
        <taxon>Panicum</taxon>
        <taxon>Panicum sect. Panicum</taxon>
    </lineage>
</organism>
<dbReference type="STRING" id="4540.A0A3L6TUE5"/>
<dbReference type="AlphaFoldDB" id="A0A3L6TUE5"/>
<evidence type="ECO:0000313" key="9">
    <source>
        <dbReference type="Proteomes" id="UP000275267"/>
    </source>
</evidence>
<dbReference type="Pfam" id="PF14543">
    <property type="entry name" value="TAXi_N"/>
    <property type="match status" value="1"/>
</dbReference>
<feature type="compositionally biased region" description="Low complexity" evidence="6">
    <location>
        <begin position="159"/>
        <end position="171"/>
    </location>
</feature>
<gene>
    <name evidence="8" type="ORF">C2845_PM01G43080</name>
</gene>
<dbReference type="PANTHER" id="PTHR47967:SF57">
    <property type="entry name" value="PEPTIDASE A1 DOMAIN-CONTAINING PROTEIN"/>
    <property type="match status" value="1"/>
</dbReference>
<keyword evidence="9" id="KW-1185">Reference proteome</keyword>
<feature type="region of interest" description="Disordered" evidence="6">
    <location>
        <begin position="137"/>
        <end position="171"/>
    </location>
</feature>
<dbReference type="Pfam" id="PF14541">
    <property type="entry name" value="TAXi_C"/>
    <property type="match status" value="1"/>
</dbReference>
<dbReference type="PROSITE" id="PS51257">
    <property type="entry name" value="PROKAR_LIPOPROTEIN"/>
    <property type="match status" value="1"/>
</dbReference>
<evidence type="ECO:0000313" key="8">
    <source>
        <dbReference type="EMBL" id="RLN42454.1"/>
    </source>
</evidence>
<dbReference type="InterPro" id="IPR032861">
    <property type="entry name" value="TAXi_N"/>
</dbReference>
<dbReference type="InterPro" id="IPR021109">
    <property type="entry name" value="Peptidase_aspartic_dom_sf"/>
</dbReference>
<comment type="caution">
    <text evidence="8">The sequence shown here is derived from an EMBL/GenBank/DDBJ whole genome shotgun (WGS) entry which is preliminary data.</text>
</comment>
<dbReference type="OrthoDB" id="632849at2759"/>
<name>A0A3L6TUE5_PANMI</name>
<dbReference type="GO" id="GO:0004190">
    <property type="term" value="F:aspartic-type endopeptidase activity"/>
    <property type="evidence" value="ECO:0007669"/>
    <property type="project" value="UniProtKB-KW"/>
</dbReference>
<dbReference type="SUPFAM" id="SSF50630">
    <property type="entry name" value="Acid proteases"/>
    <property type="match status" value="1"/>
</dbReference>
<feature type="domain" description="Peptidase A1" evidence="7">
    <location>
        <begin position="348"/>
        <end position="709"/>
    </location>
</feature>
<dbReference type="InterPro" id="IPR033121">
    <property type="entry name" value="PEPTIDASE_A1"/>
</dbReference>
<evidence type="ECO:0000259" key="7">
    <source>
        <dbReference type="PROSITE" id="PS51767"/>
    </source>
</evidence>
<dbReference type="InterPro" id="IPR051708">
    <property type="entry name" value="Plant_Aspart_Prot_A1"/>
</dbReference>
<evidence type="ECO:0000256" key="1">
    <source>
        <dbReference type="ARBA" id="ARBA00007447"/>
    </source>
</evidence>
<dbReference type="InterPro" id="IPR034161">
    <property type="entry name" value="Pepsin-like_plant"/>
</dbReference>
<dbReference type="InterPro" id="IPR032799">
    <property type="entry name" value="TAXi_C"/>
</dbReference>
<dbReference type="CDD" id="cd05476">
    <property type="entry name" value="pepsin_A_like_plant"/>
    <property type="match status" value="1"/>
</dbReference>
<keyword evidence="3" id="KW-0064">Aspartyl protease</keyword>
<evidence type="ECO:0000256" key="6">
    <source>
        <dbReference type="SAM" id="MobiDB-lite"/>
    </source>
</evidence>
<dbReference type="PANTHER" id="PTHR47967">
    <property type="entry name" value="OS07G0603500 PROTEIN-RELATED"/>
    <property type="match status" value="1"/>
</dbReference>
<keyword evidence="4" id="KW-0378">Hydrolase</keyword>
<feature type="region of interest" description="Disordered" evidence="6">
    <location>
        <begin position="30"/>
        <end position="99"/>
    </location>
</feature>
<comment type="similarity">
    <text evidence="1">Belongs to the peptidase A1 family.</text>
</comment>
<dbReference type="FunFam" id="2.40.70.10:FF:000077">
    <property type="entry name" value="Aspartic proteinase nepenthesin-2"/>
    <property type="match status" value="1"/>
</dbReference>
<feature type="compositionally biased region" description="Basic and acidic residues" evidence="6">
    <location>
        <begin position="245"/>
        <end position="276"/>
    </location>
</feature>
<keyword evidence="2" id="KW-0645">Protease</keyword>
<protein>
    <recommendedName>
        <fullName evidence="7">Peptidase A1 domain-containing protein</fullName>
    </recommendedName>
</protein>
<evidence type="ECO:0000256" key="3">
    <source>
        <dbReference type="ARBA" id="ARBA00022750"/>
    </source>
</evidence>
<dbReference type="PROSITE" id="PS51767">
    <property type="entry name" value="PEPTIDASE_A1"/>
    <property type="match status" value="1"/>
</dbReference>
<sequence>MKSPHTISPPALVSSCSNKDIQRKFNYQEIEQKLDPKSPAANAAETTEKRENDDFPILSDASSPTARARQQAGRPPDRRSQIRGATQPRRRRCTAVPSALRAEGGGSSLCLGAPLLLRARRARPLHAARPALIGTPRRPCPRLRVGGGSSPCRPRRTAPAKAAAQARRRPCPALRAAEGGGELVVPSRVAPPLPRPLRGRSSPCPASRGSRAARPSWISPRSPPLPPSRAPRRIRIPREQGAAAESRRNAGGEGDGGRRRGRRGGEARRGGREQRGWRRGAGAGGSMGSKNKDGTLQFPVFHRKHPCLESPSSSSSSRSSIIHPADDAYLLPEASPVVANDVVHKGKFFMVISLGTPAVFNLVTIDTGSTLSWMQCRTCQIRCHTHLPEVGPIFDPLNSTTYQHVACSSQDSAAVNERLGVLSGCVEEKDTCLYSLRYGSAGPLAQYSVGRLGKDRLRLALSDDYGVVDGFVFGCSEDVRFEGREAGVIGFGNETFSFLNQVMAAQANNGYRAFSYCFPGNHGAQGFLSIGPYAKDGNLGFTNLIFGYDETIRQLDMMVDGQRLDVDPSVYASQMMIVDSGTAATFLLAPVFDALDKAVTAAMAARGYARHQLQDEENTVCFWIAAGETTSDDNWSDLPTVELKFTGTILNLPPQNVFDQRFIDADGRLVCLPFQPRAAGVSGVQILGNKATRSFRIVFDLQARMFGFQPDAC</sequence>